<protein>
    <recommendedName>
        <fullName evidence="4">VanZ-like domain-containing protein</fullName>
    </recommendedName>
</protein>
<reference evidence="2 3" key="1">
    <citation type="submission" date="2016-10" db="EMBL/GenBank/DDBJ databases">
        <title>Draft genome sequences of four alkaliphilic bacteria belonging to the Anaerobacillus genus.</title>
        <authorList>
            <person name="Bassil N.M."/>
            <person name="Lloyd J.R."/>
        </authorList>
    </citation>
    <scope>NUCLEOTIDE SEQUENCE [LARGE SCALE GENOMIC DNA]</scope>
    <source>
        <strain evidence="2 3">DSM 22531</strain>
    </source>
</reference>
<comment type="caution">
    <text evidence="2">The sequence shown here is derived from an EMBL/GenBank/DDBJ whole genome shotgun (WGS) entry which is preliminary data.</text>
</comment>
<name>A0A1S2M7B5_9BACI</name>
<sequence>MGYLQINKFFYLPLIIGEIIERKLGNGKRGMIVYTLLYLLFSPFPSVLSNGINSWILNTLLPLMIQNYFLLGMLYVFFFIWRNKK</sequence>
<evidence type="ECO:0000313" key="3">
    <source>
        <dbReference type="Proteomes" id="UP000180057"/>
    </source>
</evidence>
<keyword evidence="1" id="KW-0812">Transmembrane</keyword>
<evidence type="ECO:0008006" key="4">
    <source>
        <dbReference type="Google" id="ProtNLM"/>
    </source>
</evidence>
<accession>A0A1S2M7B5</accession>
<evidence type="ECO:0000313" key="2">
    <source>
        <dbReference type="EMBL" id="OIJ20692.1"/>
    </source>
</evidence>
<dbReference type="EMBL" id="MLQS01000008">
    <property type="protein sequence ID" value="OIJ20692.1"/>
    <property type="molecule type" value="Genomic_DNA"/>
</dbReference>
<keyword evidence="1" id="KW-0472">Membrane</keyword>
<keyword evidence="3" id="KW-1185">Reference proteome</keyword>
<feature type="transmembrane region" description="Helical" evidence="1">
    <location>
        <begin position="60"/>
        <end position="81"/>
    </location>
</feature>
<keyword evidence="1" id="KW-1133">Transmembrane helix</keyword>
<dbReference type="Proteomes" id="UP000180057">
    <property type="component" value="Unassembled WGS sequence"/>
</dbReference>
<proteinExistence type="predicted"/>
<dbReference type="AlphaFoldDB" id="A0A1S2M7B5"/>
<organism evidence="2 3">
    <name type="scientific">Anaerobacillus alkalidiazotrophicus</name>
    <dbReference type="NCBI Taxonomy" id="472963"/>
    <lineage>
        <taxon>Bacteria</taxon>
        <taxon>Bacillati</taxon>
        <taxon>Bacillota</taxon>
        <taxon>Bacilli</taxon>
        <taxon>Bacillales</taxon>
        <taxon>Bacillaceae</taxon>
        <taxon>Anaerobacillus</taxon>
    </lineage>
</organism>
<evidence type="ECO:0000256" key="1">
    <source>
        <dbReference type="SAM" id="Phobius"/>
    </source>
</evidence>
<feature type="transmembrane region" description="Helical" evidence="1">
    <location>
        <begin position="31"/>
        <end position="48"/>
    </location>
</feature>
<gene>
    <name evidence="2" type="ORF">BKP45_08595</name>
</gene>